<keyword evidence="2" id="KW-1185">Reference proteome</keyword>
<evidence type="ECO:0000313" key="2">
    <source>
        <dbReference type="Proteomes" id="UP001160148"/>
    </source>
</evidence>
<dbReference type="Proteomes" id="UP001160148">
    <property type="component" value="Unassembled WGS sequence"/>
</dbReference>
<dbReference type="AlphaFoldDB" id="A0AAV0X4R0"/>
<evidence type="ECO:0000313" key="1">
    <source>
        <dbReference type="EMBL" id="CAI6363001.1"/>
    </source>
</evidence>
<sequence length="88" mass="9823">MSAGALPPDKSSLFTKALLAQSPRFHPHCHGHLYAGRGRPDVRHIACWRAVTVRAFLQGRVYSGALSNTRDFRIRILLTLNDWIPAST</sequence>
<proteinExistence type="predicted"/>
<protein>
    <submittedName>
        <fullName evidence="1">Uncharacterized protein</fullName>
    </submittedName>
</protein>
<gene>
    <name evidence="1" type="ORF">MEUPH1_LOCUS18012</name>
</gene>
<organism evidence="1 2">
    <name type="scientific">Macrosiphum euphorbiae</name>
    <name type="common">potato aphid</name>
    <dbReference type="NCBI Taxonomy" id="13131"/>
    <lineage>
        <taxon>Eukaryota</taxon>
        <taxon>Metazoa</taxon>
        <taxon>Ecdysozoa</taxon>
        <taxon>Arthropoda</taxon>
        <taxon>Hexapoda</taxon>
        <taxon>Insecta</taxon>
        <taxon>Pterygota</taxon>
        <taxon>Neoptera</taxon>
        <taxon>Paraneoptera</taxon>
        <taxon>Hemiptera</taxon>
        <taxon>Sternorrhyncha</taxon>
        <taxon>Aphidomorpha</taxon>
        <taxon>Aphidoidea</taxon>
        <taxon>Aphididae</taxon>
        <taxon>Macrosiphini</taxon>
        <taxon>Macrosiphum</taxon>
    </lineage>
</organism>
<name>A0AAV0X4R0_9HEMI</name>
<dbReference type="EMBL" id="CARXXK010000003">
    <property type="protein sequence ID" value="CAI6363001.1"/>
    <property type="molecule type" value="Genomic_DNA"/>
</dbReference>
<accession>A0AAV0X4R0</accession>
<comment type="caution">
    <text evidence="1">The sequence shown here is derived from an EMBL/GenBank/DDBJ whole genome shotgun (WGS) entry which is preliminary data.</text>
</comment>
<reference evidence="1 2" key="1">
    <citation type="submission" date="2023-01" db="EMBL/GenBank/DDBJ databases">
        <authorList>
            <person name="Whitehead M."/>
        </authorList>
    </citation>
    <scope>NUCLEOTIDE SEQUENCE [LARGE SCALE GENOMIC DNA]</scope>
</reference>